<keyword evidence="1" id="KW-0732">Signal</keyword>
<dbReference type="AlphaFoldDB" id="A0A180H2R7"/>
<evidence type="ECO:0000313" key="3">
    <source>
        <dbReference type="EnsemblFungi" id="PTTG_25608-t43_1-p1"/>
    </source>
</evidence>
<reference evidence="2" key="2">
    <citation type="submission" date="2016-05" db="EMBL/GenBank/DDBJ databases">
        <title>Comparative analysis highlights variable genome content of wheat rusts and divergence of the mating loci.</title>
        <authorList>
            <person name="Cuomo C.A."/>
            <person name="Bakkeren G."/>
            <person name="Szabo L."/>
            <person name="Khalil H."/>
            <person name="Joly D."/>
            <person name="Goldberg J."/>
            <person name="Young S."/>
            <person name="Zeng Q."/>
            <person name="Fellers J."/>
        </authorList>
    </citation>
    <scope>NUCLEOTIDE SEQUENCE [LARGE SCALE GENOMIC DNA]</scope>
    <source>
        <strain evidence="2">1-1 BBBD Race 1</strain>
    </source>
</reference>
<reference evidence="2" key="1">
    <citation type="submission" date="2009-11" db="EMBL/GenBank/DDBJ databases">
        <authorList>
            <consortium name="The Broad Institute Genome Sequencing Platform"/>
            <person name="Ward D."/>
            <person name="Feldgarden M."/>
            <person name="Earl A."/>
            <person name="Young S.K."/>
            <person name="Zeng Q."/>
            <person name="Koehrsen M."/>
            <person name="Alvarado L."/>
            <person name="Berlin A."/>
            <person name="Bochicchio J."/>
            <person name="Borenstein D."/>
            <person name="Chapman S.B."/>
            <person name="Chen Z."/>
            <person name="Engels R."/>
            <person name="Freedman E."/>
            <person name="Gellesch M."/>
            <person name="Goldberg J."/>
            <person name="Griggs A."/>
            <person name="Gujja S."/>
            <person name="Heilman E."/>
            <person name="Heiman D."/>
            <person name="Hepburn T."/>
            <person name="Howarth C."/>
            <person name="Jen D."/>
            <person name="Larson L."/>
            <person name="Lewis B."/>
            <person name="Mehta T."/>
            <person name="Park D."/>
            <person name="Pearson M."/>
            <person name="Roberts A."/>
            <person name="Saif S."/>
            <person name="Shea T."/>
            <person name="Shenoy N."/>
            <person name="Sisk P."/>
            <person name="Stolte C."/>
            <person name="Sykes S."/>
            <person name="Thomson T."/>
            <person name="Walk T."/>
            <person name="White J."/>
            <person name="Yandava C."/>
            <person name="Izard J."/>
            <person name="Baranova O.V."/>
            <person name="Blanton J.M."/>
            <person name="Tanner A.C."/>
            <person name="Dewhirst F.E."/>
            <person name="Haas B."/>
            <person name="Nusbaum C."/>
            <person name="Birren B."/>
        </authorList>
    </citation>
    <scope>NUCLEOTIDE SEQUENCE [LARGE SCALE GENOMIC DNA]</scope>
    <source>
        <strain evidence="2">1-1 BBBD Race 1</strain>
    </source>
</reference>
<protein>
    <submittedName>
        <fullName evidence="2 3">Uncharacterized protein</fullName>
    </submittedName>
</protein>
<reference evidence="3" key="4">
    <citation type="submission" date="2025-05" db="UniProtKB">
        <authorList>
            <consortium name="EnsemblFungi"/>
        </authorList>
    </citation>
    <scope>IDENTIFICATION</scope>
    <source>
        <strain evidence="3">isolate 1-1 / race 1 (BBBD)</strain>
    </source>
</reference>
<feature type="signal peptide" evidence="1">
    <location>
        <begin position="1"/>
        <end position="21"/>
    </location>
</feature>
<evidence type="ECO:0000313" key="2">
    <source>
        <dbReference type="EMBL" id="OAV98643.1"/>
    </source>
</evidence>
<dbReference type="Proteomes" id="UP000005240">
    <property type="component" value="Unassembled WGS sequence"/>
</dbReference>
<keyword evidence="4" id="KW-1185">Reference proteome</keyword>
<proteinExistence type="predicted"/>
<feature type="chain" id="PRO_5008110572" evidence="1">
    <location>
        <begin position="22"/>
        <end position="95"/>
    </location>
</feature>
<dbReference type="EMBL" id="ADAS02000006">
    <property type="protein sequence ID" value="OAV98643.1"/>
    <property type="molecule type" value="Genomic_DNA"/>
</dbReference>
<accession>A0A180H2R7</accession>
<dbReference type="EnsemblFungi" id="PTTG_25608-t43_1">
    <property type="protein sequence ID" value="PTTG_25608-t43_1-p1"/>
    <property type="gene ID" value="PTTG_25608"/>
</dbReference>
<reference evidence="3 4" key="3">
    <citation type="journal article" date="2017" name="G3 (Bethesda)">
        <title>Comparative analysis highlights variable genome content of wheat rusts and divergence of the mating loci.</title>
        <authorList>
            <person name="Cuomo C.A."/>
            <person name="Bakkeren G."/>
            <person name="Khalil H.B."/>
            <person name="Panwar V."/>
            <person name="Joly D."/>
            <person name="Linning R."/>
            <person name="Sakthikumar S."/>
            <person name="Song X."/>
            <person name="Adiconis X."/>
            <person name="Fan L."/>
            <person name="Goldberg J.M."/>
            <person name="Levin J.Z."/>
            <person name="Young S."/>
            <person name="Zeng Q."/>
            <person name="Anikster Y."/>
            <person name="Bruce M."/>
            <person name="Wang M."/>
            <person name="Yin C."/>
            <person name="McCallum B."/>
            <person name="Szabo L.J."/>
            <person name="Hulbert S."/>
            <person name="Chen X."/>
            <person name="Fellers J.P."/>
        </authorList>
    </citation>
    <scope>NUCLEOTIDE SEQUENCE</scope>
    <source>
        <strain evidence="3">isolate 1-1 / race 1 (BBBD)</strain>
        <strain evidence="4">Isolate 1-1 / race 1 (BBBD)</strain>
    </source>
</reference>
<organism evidence="2">
    <name type="scientific">Puccinia triticina (isolate 1-1 / race 1 (BBBD))</name>
    <name type="common">Brown leaf rust fungus</name>
    <dbReference type="NCBI Taxonomy" id="630390"/>
    <lineage>
        <taxon>Eukaryota</taxon>
        <taxon>Fungi</taxon>
        <taxon>Dikarya</taxon>
        <taxon>Basidiomycota</taxon>
        <taxon>Pucciniomycotina</taxon>
        <taxon>Pucciniomycetes</taxon>
        <taxon>Pucciniales</taxon>
        <taxon>Pucciniaceae</taxon>
        <taxon>Puccinia</taxon>
    </lineage>
</organism>
<gene>
    <name evidence="2" type="ORF">PTTG_25608</name>
</gene>
<name>A0A180H2R7_PUCT1</name>
<evidence type="ECO:0000256" key="1">
    <source>
        <dbReference type="SAM" id="SignalP"/>
    </source>
</evidence>
<sequence length="95" mass="10930">MAFMRLFILLMSLLPAPAYLASDTYQANPYDPTLQFYMPPDCDSKSNRKVNPNDCIQALKLIKYETDGTLYAWESHFERAFGTCVVRAHELSILF</sequence>
<evidence type="ECO:0000313" key="4">
    <source>
        <dbReference type="Proteomes" id="UP000005240"/>
    </source>
</evidence>
<dbReference type="VEuPathDB" id="FungiDB:PTTG_25608"/>